<dbReference type="OrthoDB" id="187903at2"/>
<keyword evidence="3" id="KW-1185">Reference proteome</keyword>
<dbReference type="GO" id="GO:0016747">
    <property type="term" value="F:acyltransferase activity, transferring groups other than amino-acyl groups"/>
    <property type="evidence" value="ECO:0007669"/>
    <property type="project" value="InterPro"/>
</dbReference>
<dbReference type="InterPro" id="IPR000182">
    <property type="entry name" value="GNAT_dom"/>
</dbReference>
<dbReference type="AlphaFoldDB" id="A0A097ENX5"/>
<dbReference type="RefSeq" id="WP_040008867.1">
    <property type="nucleotide sequence ID" value="NZ_CP009574.1"/>
</dbReference>
<dbReference type="HOGENOM" id="CLU_120432_0_0_6"/>
<organism evidence="2 3">
    <name type="scientific">Candidatus Francisella endociliophora</name>
    <dbReference type="NCBI Taxonomy" id="653937"/>
    <lineage>
        <taxon>Bacteria</taxon>
        <taxon>Pseudomonadati</taxon>
        <taxon>Pseudomonadota</taxon>
        <taxon>Gammaproteobacteria</taxon>
        <taxon>Thiotrichales</taxon>
        <taxon>Francisellaceae</taxon>
        <taxon>Francisella</taxon>
    </lineage>
</organism>
<dbReference type="Pfam" id="PF00583">
    <property type="entry name" value="Acetyltransf_1"/>
    <property type="match status" value="1"/>
</dbReference>
<feature type="domain" description="N-acetyltransferase" evidence="1">
    <location>
        <begin position="4"/>
        <end position="179"/>
    </location>
</feature>
<dbReference type="CDD" id="cd04301">
    <property type="entry name" value="NAT_SF"/>
    <property type="match status" value="1"/>
</dbReference>
<dbReference type="EMBL" id="CP009574">
    <property type="protein sequence ID" value="AIT09265.1"/>
    <property type="molecule type" value="Genomic_DNA"/>
</dbReference>
<proteinExistence type="predicted"/>
<dbReference type="Gene3D" id="3.40.630.30">
    <property type="match status" value="1"/>
</dbReference>
<dbReference type="eggNOG" id="COG0454">
    <property type="taxonomic scope" value="Bacteria"/>
</dbReference>
<dbReference type="STRING" id="1547445.LO80_04300"/>
<evidence type="ECO:0000313" key="3">
    <source>
        <dbReference type="Proteomes" id="UP000029672"/>
    </source>
</evidence>
<dbReference type="KEGG" id="frf:LO80_04300"/>
<sequence length="196" mass="23092">MDFVILKGLEIDKFLNDVIDLRIKVFREYPYLYDGNLEYEREYFKDFIKDSTARVILVKDADKVVAVATSIALSNAHLCDDTHKPFVEKGYDVERFYYYGEIMIDQDYRNQGISKQIYQLREKEAKSLGFDKLCFATIIKDSDNIPADYFDPNKMWKSMGFVERLDMRVECSWPKIQADGSTKEQTSGLNFWIKEF</sequence>
<dbReference type="PROSITE" id="PS51186">
    <property type="entry name" value="GNAT"/>
    <property type="match status" value="1"/>
</dbReference>
<dbReference type="InterPro" id="IPR016181">
    <property type="entry name" value="Acyl_CoA_acyltransferase"/>
</dbReference>
<reference evidence="2 3" key="1">
    <citation type="submission" date="2014-10" db="EMBL/GenBank/DDBJ databases">
        <title>Whole genome sequence of Francisella endociliophora strain FSC1006, isolated from a laboratory culture of the marine ciliate Euplotes raikovi.</title>
        <authorList>
            <person name="Granberg M."/>
            <person name="Backman S."/>
            <person name="Lundmark E."/>
            <person name="Nilsson E."/>
            <person name="Karlsson E."/>
            <person name="Thelaus J."/>
            <person name="Ohrman C."/>
            <person name="Larkeryd A."/>
            <person name="Stenberg P."/>
        </authorList>
    </citation>
    <scope>NUCLEOTIDE SEQUENCE [LARGE SCALE GENOMIC DNA]</scope>
    <source>
        <strain evidence="2 3">FSC1006</strain>
    </source>
</reference>
<gene>
    <name evidence="2" type="ORF">LO80_04300</name>
</gene>
<name>A0A097ENX5_9GAMM</name>
<evidence type="ECO:0000313" key="2">
    <source>
        <dbReference type="EMBL" id="AIT09265.1"/>
    </source>
</evidence>
<dbReference type="SUPFAM" id="SSF55729">
    <property type="entry name" value="Acyl-CoA N-acyltransferases (Nat)"/>
    <property type="match status" value="1"/>
</dbReference>
<dbReference type="Proteomes" id="UP000029672">
    <property type="component" value="Chromosome"/>
</dbReference>
<protein>
    <recommendedName>
        <fullName evidence="1">N-acetyltransferase domain-containing protein</fullName>
    </recommendedName>
</protein>
<accession>A0A097ENX5</accession>
<evidence type="ECO:0000259" key="1">
    <source>
        <dbReference type="PROSITE" id="PS51186"/>
    </source>
</evidence>